<dbReference type="Pfam" id="PF07730">
    <property type="entry name" value="HisKA_3"/>
    <property type="match status" value="1"/>
</dbReference>
<dbReference type="PROSITE" id="PS50885">
    <property type="entry name" value="HAMP"/>
    <property type="match status" value="1"/>
</dbReference>
<evidence type="ECO:0000256" key="4">
    <source>
        <dbReference type="ARBA" id="ARBA00022519"/>
    </source>
</evidence>
<dbReference type="GO" id="GO:0046983">
    <property type="term" value="F:protein dimerization activity"/>
    <property type="evidence" value="ECO:0007669"/>
    <property type="project" value="UniProtKB-UniRule"/>
</dbReference>
<evidence type="ECO:0000313" key="20">
    <source>
        <dbReference type="Proteomes" id="UP000294692"/>
    </source>
</evidence>
<evidence type="ECO:0000256" key="6">
    <source>
        <dbReference type="ARBA" id="ARBA00022679"/>
    </source>
</evidence>
<feature type="domain" description="HAMP" evidence="18">
    <location>
        <begin position="200"/>
        <end position="252"/>
    </location>
</feature>
<evidence type="ECO:0000256" key="2">
    <source>
        <dbReference type="ARBA" id="ARBA00004429"/>
    </source>
</evidence>
<dbReference type="GO" id="GO:0005886">
    <property type="term" value="C:plasma membrane"/>
    <property type="evidence" value="ECO:0007669"/>
    <property type="project" value="UniProtKB-SubCell"/>
</dbReference>
<name>A0A4R3VDR1_9BURK</name>
<dbReference type="InterPro" id="IPR029016">
    <property type="entry name" value="GAF-like_dom_sf"/>
</dbReference>
<organism evidence="19 20">
    <name type="scientific">Paracandidimonas soli</name>
    <dbReference type="NCBI Taxonomy" id="1917182"/>
    <lineage>
        <taxon>Bacteria</taxon>
        <taxon>Pseudomonadati</taxon>
        <taxon>Pseudomonadota</taxon>
        <taxon>Betaproteobacteria</taxon>
        <taxon>Burkholderiales</taxon>
        <taxon>Alcaligenaceae</taxon>
        <taxon>Paracandidimonas</taxon>
    </lineage>
</organism>
<keyword evidence="11 16" id="KW-1133">Transmembrane helix</keyword>
<dbReference type="SUPFAM" id="SSF55874">
    <property type="entry name" value="ATPase domain of HSP90 chaperone/DNA topoisomerase II/histidine kinase"/>
    <property type="match status" value="1"/>
</dbReference>
<keyword evidence="20" id="KW-1185">Reference proteome</keyword>
<dbReference type="PANTHER" id="PTHR24421:SF10">
    <property type="entry name" value="NITRATE_NITRITE SENSOR PROTEIN NARQ"/>
    <property type="match status" value="1"/>
</dbReference>
<evidence type="ECO:0000256" key="13">
    <source>
        <dbReference type="ARBA" id="ARBA00023136"/>
    </source>
</evidence>
<keyword evidence="12 14" id="KW-0902">Two-component regulatory system</keyword>
<evidence type="ECO:0000256" key="11">
    <source>
        <dbReference type="ARBA" id="ARBA00022989"/>
    </source>
</evidence>
<dbReference type="InterPro" id="IPR016380">
    <property type="entry name" value="Sig_transdc_His_kin_NarX/NarQ"/>
</dbReference>
<dbReference type="Pfam" id="PF02518">
    <property type="entry name" value="HATPase_c"/>
    <property type="match status" value="1"/>
</dbReference>
<proteinExistence type="predicted"/>
<dbReference type="PIRSF" id="PIRSF003167">
    <property type="entry name" value="STHK_NarX/NarQ"/>
    <property type="match status" value="1"/>
</dbReference>
<dbReference type="SMART" id="SM00304">
    <property type="entry name" value="HAMP"/>
    <property type="match status" value="1"/>
</dbReference>
<evidence type="ECO:0000256" key="3">
    <source>
        <dbReference type="ARBA" id="ARBA00022475"/>
    </source>
</evidence>
<keyword evidence="8 14" id="KW-0547">Nucleotide-binding</keyword>
<evidence type="ECO:0000259" key="18">
    <source>
        <dbReference type="PROSITE" id="PS50885"/>
    </source>
</evidence>
<dbReference type="CDD" id="cd06225">
    <property type="entry name" value="HAMP"/>
    <property type="match status" value="1"/>
</dbReference>
<dbReference type="Pfam" id="PF13675">
    <property type="entry name" value="PilJ"/>
    <property type="match status" value="1"/>
</dbReference>
<evidence type="ECO:0000256" key="16">
    <source>
        <dbReference type="SAM" id="Phobius"/>
    </source>
</evidence>
<feature type="transmembrane region" description="Helical" evidence="16">
    <location>
        <begin position="182"/>
        <end position="207"/>
    </location>
</feature>
<evidence type="ECO:0000256" key="9">
    <source>
        <dbReference type="ARBA" id="ARBA00022777"/>
    </source>
</evidence>
<protein>
    <recommendedName>
        <fullName evidence="14">Sensor protein</fullName>
        <ecNumber evidence="14">2.7.13.3</ecNumber>
    </recommendedName>
</protein>
<dbReference type="SUPFAM" id="SSF55781">
    <property type="entry name" value="GAF domain-like"/>
    <property type="match status" value="1"/>
</dbReference>
<sequence length="645" mass="72351">MAPPLPAPEQPALRRRLSTRIIASSVVALLVVLAMISWTLWLSWQLEGSGGAINDAGSLRMRANLVAVELSALRAMPDKNHRDRVQKQIQAQDDTLALLKRGNPARPLFLPDDKTIQAQMSLVLRIWQDQMRPAALSAMDRTENQRYLDHIPEFITQANQLVSLIEKDNSSKTYLLRLSQGILIVIACIGMLAMIYLLYLWIIFPVLRLQHGLSRMAAHEFNLRLPVESQDEFGVLTSGFNSMADELESLYNDLEARVNEKTAQLAAQNKELAILYDMAAFLNQPSDIETMCQGFLDRVMAQFNAEGGSIRTLDPSRENLTMVVSRGLSTAHDNAEHCMKADGCFCGTATRSGEIVIGDIRQLDMPHSFKCAEEGFRSLAAFRIQARDEVLGSFSLHFQQTRALSVEERHLLETLGQHLGIALENRRLSAKARQLAMVQERALLAEGLHDSIAQSLNFLNLQLQLMDQAIIHNNRQEAIEILPLLQAGIRETYQDVRELLGNFRSKLTKGDLLTAVEDTVARFRRQSSVETVLITEGLANSPLAPEQQLQILFILQEALSNVRKHSQADKVEIRLENSRDFRLQVSDNGVGFDQEEASRRSSESFGRRIMHERAQRINATLELRSRPGHGTSVSLCLPAEERQAA</sequence>
<dbReference type="InterPro" id="IPR036890">
    <property type="entry name" value="HATPase_C_sf"/>
</dbReference>
<evidence type="ECO:0000256" key="10">
    <source>
        <dbReference type="ARBA" id="ARBA00022840"/>
    </source>
</evidence>
<dbReference type="SMART" id="SM00387">
    <property type="entry name" value="HATPase_c"/>
    <property type="match status" value="1"/>
</dbReference>
<evidence type="ECO:0000256" key="15">
    <source>
        <dbReference type="SAM" id="Coils"/>
    </source>
</evidence>
<keyword evidence="3 14" id="KW-1003">Cell membrane</keyword>
<feature type="domain" description="Histidine kinase" evidence="17">
    <location>
        <begin position="447"/>
        <end position="641"/>
    </location>
</feature>
<dbReference type="Gene3D" id="6.10.340.10">
    <property type="match status" value="1"/>
</dbReference>
<keyword evidence="9 14" id="KW-0418">Kinase</keyword>
<dbReference type="InterPro" id="IPR011712">
    <property type="entry name" value="Sig_transdc_His_kin_sub3_dim/P"/>
</dbReference>
<dbReference type="InterPro" id="IPR003018">
    <property type="entry name" value="GAF"/>
</dbReference>
<dbReference type="Gene3D" id="3.30.450.40">
    <property type="match status" value="1"/>
</dbReference>
<evidence type="ECO:0000256" key="12">
    <source>
        <dbReference type="ARBA" id="ARBA00023012"/>
    </source>
</evidence>
<evidence type="ECO:0000259" key="17">
    <source>
        <dbReference type="PROSITE" id="PS50109"/>
    </source>
</evidence>
<dbReference type="SMART" id="SM00065">
    <property type="entry name" value="GAF"/>
    <property type="match status" value="1"/>
</dbReference>
<evidence type="ECO:0000256" key="5">
    <source>
        <dbReference type="ARBA" id="ARBA00022553"/>
    </source>
</evidence>
<dbReference type="EC" id="2.7.13.3" evidence="14"/>
<dbReference type="InterPro" id="IPR042295">
    <property type="entry name" value="NarX-like_N_sf"/>
</dbReference>
<comment type="catalytic activity">
    <reaction evidence="1 14">
        <text>ATP + protein L-histidine = ADP + protein N-phospho-L-histidine.</text>
        <dbReference type="EC" id="2.7.13.3"/>
    </reaction>
</comment>
<keyword evidence="13 14" id="KW-0472">Membrane</keyword>
<feature type="coiled-coil region" evidence="15">
    <location>
        <begin position="244"/>
        <end position="271"/>
    </location>
</feature>
<dbReference type="Gene3D" id="3.30.565.10">
    <property type="entry name" value="Histidine kinase-like ATPase, C-terminal domain"/>
    <property type="match status" value="1"/>
</dbReference>
<comment type="caution">
    <text evidence="19">The sequence shown here is derived from an EMBL/GenBank/DDBJ whole genome shotgun (WGS) entry which is preliminary data.</text>
</comment>
<dbReference type="Gene3D" id="1.20.5.1930">
    <property type="match status" value="1"/>
</dbReference>
<dbReference type="PROSITE" id="PS50109">
    <property type="entry name" value="HIS_KIN"/>
    <property type="match status" value="1"/>
</dbReference>
<dbReference type="InterPro" id="IPR003594">
    <property type="entry name" value="HATPase_dom"/>
</dbReference>
<dbReference type="OrthoDB" id="9811306at2"/>
<dbReference type="InterPro" id="IPR050482">
    <property type="entry name" value="Sensor_HK_TwoCompSys"/>
</dbReference>
<dbReference type="Pfam" id="PF13185">
    <property type="entry name" value="GAF_2"/>
    <property type="match status" value="1"/>
</dbReference>
<keyword evidence="4 14" id="KW-0997">Cell inner membrane</keyword>
<dbReference type="GO" id="GO:0005524">
    <property type="term" value="F:ATP binding"/>
    <property type="evidence" value="ECO:0007669"/>
    <property type="project" value="UniProtKB-UniRule"/>
</dbReference>
<accession>A0A4R3VDR1</accession>
<keyword evidence="6 14" id="KW-0808">Transferase</keyword>
<keyword evidence="5" id="KW-0597">Phosphoprotein</keyword>
<evidence type="ECO:0000256" key="1">
    <source>
        <dbReference type="ARBA" id="ARBA00000085"/>
    </source>
</evidence>
<evidence type="ECO:0000313" key="19">
    <source>
        <dbReference type="EMBL" id="TCV00865.1"/>
    </source>
</evidence>
<dbReference type="RefSeq" id="WP_132475961.1">
    <property type="nucleotide sequence ID" value="NZ_JBHRVM010000001.1"/>
</dbReference>
<keyword evidence="10 14" id="KW-0067">ATP-binding</keyword>
<dbReference type="InterPro" id="IPR005467">
    <property type="entry name" value="His_kinase_dom"/>
</dbReference>
<dbReference type="PANTHER" id="PTHR24421">
    <property type="entry name" value="NITRATE/NITRITE SENSOR PROTEIN NARX-RELATED"/>
    <property type="match status" value="1"/>
</dbReference>
<dbReference type="Proteomes" id="UP000294692">
    <property type="component" value="Unassembled WGS sequence"/>
</dbReference>
<comment type="subcellular location">
    <subcellularLocation>
        <location evidence="2">Cell inner membrane</location>
        <topology evidence="2">Multi-pass membrane protein</topology>
    </subcellularLocation>
</comment>
<dbReference type="GO" id="GO:0000155">
    <property type="term" value="F:phosphorelay sensor kinase activity"/>
    <property type="evidence" value="ECO:0007669"/>
    <property type="project" value="UniProtKB-UniRule"/>
</dbReference>
<dbReference type="EMBL" id="SMBX01000003">
    <property type="protein sequence ID" value="TCV00865.1"/>
    <property type="molecule type" value="Genomic_DNA"/>
</dbReference>
<evidence type="ECO:0000256" key="7">
    <source>
        <dbReference type="ARBA" id="ARBA00022692"/>
    </source>
</evidence>
<keyword evidence="7 16" id="KW-0812">Transmembrane</keyword>
<evidence type="ECO:0000256" key="8">
    <source>
        <dbReference type="ARBA" id="ARBA00022741"/>
    </source>
</evidence>
<dbReference type="SUPFAM" id="SSF158472">
    <property type="entry name" value="HAMP domain-like"/>
    <property type="match status" value="1"/>
</dbReference>
<dbReference type="AlphaFoldDB" id="A0A4R3VDR1"/>
<reference evidence="19 20" key="1">
    <citation type="submission" date="2019-03" db="EMBL/GenBank/DDBJ databases">
        <title>Genomic Encyclopedia of Type Strains, Phase IV (KMG-IV): sequencing the most valuable type-strain genomes for metagenomic binning, comparative biology and taxonomic classification.</title>
        <authorList>
            <person name="Goeker M."/>
        </authorList>
    </citation>
    <scope>NUCLEOTIDE SEQUENCE [LARGE SCALE GENOMIC DNA]</scope>
    <source>
        <strain evidence="19 20">DSM 100048</strain>
    </source>
</reference>
<gene>
    <name evidence="19" type="ORF">EV686_103450</name>
</gene>
<dbReference type="InterPro" id="IPR003660">
    <property type="entry name" value="HAMP_dom"/>
</dbReference>
<feature type="transmembrane region" description="Helical" evidence="16">
    <location>
        <begin position="21"/>
        <end position="41"/>
    </location>
</feature>
<keyword evidence="15" id="KW-0175">Coiled coil</keyword>
<dbReference type="InterPro" id="IPR029095">
    <property type="entry name" value="NarX-like_N"/>
</dbReference>
<dbReference type="Pfam" id="PF00672">
    <property type="entry name" value="HAMP"/>
    <property type="match status" value="1"/>
</dbReference>
<evidence type="ECO:0000256" key="14">
    <source>
        <dbReference type="PIRNR" id="PIRNR003167"/>
    </source>
</evidence>
<dbReference type="Gene3D" id="1.20.120.960">
    <property type="entry name" value="Histidine kinase NarX, sensor domain"/>
    <property type="match status" value="1"/>
</dbReference>
<dbReference type="CDD" id="cd16917">
    <property type="entry name" value="HATPase_UhpB-NarQ-NarX-like"/>
    <property type="match status" value="1"/>
</dbReference>